<dbReference type="InterPro" id="IPR053228">
    <property type="entry name" value="Stereospecific_Lipase"/>
</dbReference>
<reference evidence="3" key="1">
    <citation type="journal article" date="2019" name="Int. J. Syst. Evol. Microbiol.">
        <title>The Global Catalogue of Microorganisms (GCM) 10K type strain sequencing project: providing services to taxonomists for standard genome sequencing and annotation.</title>
        <authorList>
            <consortium name="The Broad Institute Genomics Platform"/>
            <consortium name="The Broad Institute Genome Sequencing Center for Infectious Disease"/>
            <person name="Wu L."/>
            <person name="Ma J."/>
        </authorList>
    </citation>
    <scope>NUCLEOTIDE SEQUENCE [LARGE SCALE GENOMIC DNA]</scope>
    <source>
        <strain evidence="3">JCM 18542</strain>
    </source>
</reference>
<dbReference type="Gene3D" id="3.40.50.1820">
    <property type="entry name" value="alpha/beta hydrolase"/>
    <property type="match status" value="1"/>
</dbReference>
<dbReference type="PANTHER" id="PTHR37574">
    <property type="entry name" value="LIPASE B"/>
    <property type="match status" value="1"/>
</dbReference>
<dbReference type="Proteomes" id="UP001500839">
    <property type="component" value="Unassembled WGS sequence"/>
</dbReference>
<dbReference type="SUPFAM" id="SSF53474">
    <property type="entry name" value="alpha/beta-Hydrolases"/>
    <property type="match status" value="1"/>
</dbReference>
<evidence type="ECO:0000313" key="3">
    <source>
        <dbReference type="Proteomes" id="UP001500839"/>
    </source>
</evidence>
<keyword evidence="3" id="KW-1185">Reference proteome</keyword>
<dbReference type="EMBL" id="BAABKQ010000001">
    <property type="protein sequence ID" value="GAA4824047.1"/>
    <property type="molecule type" value="Genomic_DNA"/>
</dbReference>
<proteinExistence type="predicted"/>
<gene>
    <name evidence="2" type="ORF">GCM10023353_36200</name>
</gene>
<dbReference type="Pfam" id="PF01674">
    <property type="entry name" value="Lipase_2"/>
    <property type="match status" value="1"/>
</dbReference>
<comment type="caution">
    <text evidence="2">The sequence shown here is derived from an EMBL/GenBank/DDBJ whole genome shotgun (WGS) entry which is preliminary data.</text>
</comment>
<dbReference type="InterPro" id="IPR002918">
    <property type="entry name" value="Lipase_EstA/Esterase_EstB"/>
</dbReference>
<dbReference type="PANTHER" id="PTHR37574:SF1">
    <property type="entry name" value="LIPASE B"/>
    <property type="match status" value="1"/>
</dbReference>
<evidence type="ECO:0000256" key="1">
    <source>
        <dbReference type="SAM" id="MobiDB-lite"/>
    </source>
</evidence>
<evidence type="ECO:0000313" key="2">
    <source>
        <dbReference type="EMBL" id="GAA4824047.1"/>
    </source>
</evidence>
<accession>A0ABP9D1M9</accession>
<evidence type="ECO:0008006" key="4">
    <source>
        <dbReference type="Google" id="ProtNLM"/>
    </source>
</evidence>
<dbReference type="InterPro" id="IPR029058">
    <property type="entry name" value="AB_hydrolase_fold"/>
</dbReference>
<sequence length="424" mass="43742">MPNSPLAHALGDAIAAPIRLATVLQRSIAALDEVTGDAVRDAATLTLAATERSAAVAAGASAAPSRAETPDDASTTVAVTLPGPDAEPAGPDAPAVHVRTGPHGPADESDGASSASSAGAADRIVSYSAPELVPHKHRRVDYDFFSGIAPEIRNPGGTLRGANLWDSPPSAERPVPVVLVHGTAGGGQTNWGPYVPLLTNHGFSVFTLTYGAIPGSAWPVSAMGGMRRIEDSAAEFGAFVERVLDATGAPRVDVVGHSQGTLVPGYWAKHLGGADRIRRYVSLAPLWQGTRAFAALRGTLATVGMRFGVAGLDVAASLSIPQMITGSDFLTELWSGGTPYVAGIEYTNISTRHDEFVVPYTSGQVPGGPDMDVTNIVVQEGCPADHSDHLGICGSRRAATIVLNALDDIDQTPVPVGFVPPFFG</sequence>
<protein>
    <recommendedName>
        <fullName evidence="4">Triacylglycerol lipase</fullName>
    </recommendedName>
</protein>
<organism evidence="2 3">
    <name type="scientific">Tomitella cavernea</name>
    <dbReference type="NCBI Taxonomy" id="1387982"/>
    <lineage>
        <taxon>Bacteria</taxon>
        <taxon>Bacillati</taxon>
        <taxon>Actinomycetota</taxon>
        <taxon>Actinomycetes</taxon>
        <taxon>Mycobacteriales</taxon>
        <taxon>Tomitella</taxon>
    </lineage>
</organism>
<name>A0ABP9D1M9_9ACTN</name>
<feature type="region of interest" description="Disordered" evidence="1">
    <location>
        <begin position="59"/>
        <end position="119"/>
    </location>
</feature>
<dbReference type="RefSeq" id="WP_307810910.1">
    <property type="nucleotide sequence ID" value="NZ_BAABKQ010000001.1"/>
</dbReference>
<feature type="compositionally biased region" description="Low complexity" evidence="1">
    <location>
        <begin position="82"/>
        <end position="95"/>
    </location>
</feature>